<name>A0A1I5RMI4_9BACT</name>
<keyword evidence="3" id="KW-1185">Reference proteome</keyword>
<dbReference type="Proteomes" id="UP000199306">
    <property type="component" value="Unassembled WGS sequence"/>
</dbReference>
<organism evidence="2 3">
    <name type="scientific">Pseudarcicella hirudinis</name>
    <dbReference type="NCBI Taxonomy" id="1079859"/>
    <lineage>
        <taxon>Bacteria</taxon>
        <taxon>Pseudomonadati</taxon>
        <taxon>Bacteroidota</taxon>
        <taxon>Cytophagia</taxon>
        <taxon>Cytophagales</taxon>
        <taxon>Flectobacillaceae</taxon>
        <taxon>Pseudarcicella</taxon>
    </lineage>
</organism>
<proteinExistence type="predicted"/>
<protein>
    <submittedName>
        <fullName evidence="2">PD-(D/E)XK nuclease superfamily protein</fullName>
    </submittedName>
</protein>
<dbReference type="InterPro" id="IPR011604">
    <property type="entry name" value="PDDEXK-like_dom_sf"/>
</dbReference>
<dbReference type="SUPFAM" id="SSF52540">
    <property type="entry name" value="P-loop containing nucleoside triphosphate hydrolases"/>
    <property type="match status" value="1"/>
</dbReference>
<sequence length="982" mass="113842">MQTFLQEAADYILEKHGFKNLSRLCIIIPTRRGALYFKKALVSSQKYKTEKPFLAPDVLAIDDFVNQVTGVKQIDQVSLLFELHDVFKEIDPNIQFERFMTWAPTLLNDFDKIDQYLVEAKALLSYMSEAKAIERWQLQLGESQQQYFRKTDRADRYFKLFENIGNVYENLKIRLTEKGLVYRGMAYRRLAENVDEYLIDKNLYQKYYILGFNALSTAEEQIFKGLTKNPERAETLWDSDDYYLKTKEQKAGDWLRKYKEEGTFGEWKWNGNELLTSEKKIQIIGVSNASVQAKVAGHLYGPCKSDDGLTAIVLGDENLLVPVMNSLENAVSDFNITMGLSLKSSMLFTLVDILFEMHRNLVEFKTEEGKTFKIPKFSHRHVVKVLNHPFIRRYELLNFAKTPVNSQKQENPIRKTLTTIIAWNKVFLSAEELQELGNNAELFRILFSSWNNSPKKAIKCLYELIDLLREVYSENQNAIETEYLYQFFLILQRLESIVEQRGDRITLKSFKTFLYELIKQTKIPFSGETDQSLQIMGMLETRTLDFDRLIILSVNEGVLPTGKKQNSLIPFEAFEEFGLPTHNHADAVMAYHFFRLLQRAKEVSLLHILPSDTYGAGEKSRFILQIEHELAKLNKNLNISHPNIVFHTDDNVLAETEDFVIQKTPEIISLIEKQISEKGIYPSHLNQFVECSLRYYFSKVAGIEQTDEISEKIEADSFGNWIHKTLENIDKELVAKDRFIEKTDILQVLDKLDDYLKAAFQETNRGLNTEEGSNFVMYQIGETILRKFLNYQVENESFPVELLDTERTISATFEATVSGRKLPVKIAGRIDRIDRINQHTIRVIDYKTGKVVPNDLKATGGQTVSEALNEADKSKYRQLWLYKYMTLKRMLSVEGLKIKEIPLETITNQVAAGIYSFRNIDSGFMVQDVKFREDESVADFIGDSEREITAFVEELLDPGKPFLRTHDIKMCEYCDYRQICGR</sequence>
<gene>
    <name evidence="2" type="ORF">SAMN04515674_104152</name>
</gene>
<dbReference type="RefSeq" id="WP_177219344.1">
    <property type="nucleotide sequence ID" value="NZ_FOXH01000004.1"/>
</dbReference>
<dbReference type="InterPro" id="IPR027417">
    <property type="entry name" value="P-loop_NTPase"/>
</dbReference>
<reference evidence="2 3" key="1">
    <citation type="submission" date="2016-10" db="EMBL/GenBank/DDBJ databases">
        <authorList>
            <person name="de Groot N.N."/>
        </authorList>
    </citation>
    <scope>NUCLEOTIDE SEQUENCE [LARGE SCALE GENOMIC DNA]</scope>
    <source>
        <strain evidence="3">E92,LMG 26720,CCM 7988</strain>
    </source>
</reference>
<dbReference type="InterPro" id="IPR038726">
    <property type="entry name" value="PDDEXK_AddAB-type"/>
</dbReference>
<dbReference type="AlphaFoldDB" id="A0A1I5RMI4"/>
<evidence type="ECO:0000313" key="3">
    <source>
        <dbReference type="Proteomes" id="UP000199306"/>
    </source>
</evidence>
<dbReference type="Gene3D" id="3.90.320.10">
    <property type="match status" value="1"/>
</dbReference>
<accession>A0A1I5RMI4</accession>
<evidence type="ECO:0000259" key="1">
    <source>
        <dbReference type="Pfam" id="PF12705"/>
    </source>
</evidence>
<feature type="domain" description="PD-(D/E)XK endonuclease-like" evidence="1">
    <location>
        <begin position="682"/>
        <end position="980"/>
    </location>
</feature>
<dbReference type="EMBL" id="FOXH01000004">
    <property type="protein sequence ID" value="SFP59749.1"/>
    <property type="molecule type" value="Genomic_DNA"/>
</dbReference>
<dbReference type="STRING" id="1079859.SAMN04515674_104152"/>
<dbReference type="Pfam" id="PF12705">
    <property type="entry name" value="PDDEXK_1"/>
    <property type="match status" value="1"/>
</dbReference>
<evidence type="ECO:0000313" key="2">
    <source>
        <dbReference type="EMBL" id="SFP59749.1"/>
    </source>
</evidence>